<dbReference type="RefSeq" id="WP_344311071.1">
    <property type="nucleotide sequence ID" value="NZ_BAAANY010000009.1"/>
</dbReference>
<sequence length="115" mass="13597">MKFRDAHTQPELDERTIFEALDVRTENVQDSLLWELAARVCDDHRKGIGYCLICQQEWPCSAYLLGVNGLDSSMRPAWRRLSWRSGLQQLRRSARSGADRRFAWWAWRRIRDSNS</sequence>
<evidence type="ECO:0000313" key="2">
    <source>
        <dbReference type="Proteomes" id="UP001500618"/>
    </source>
</evidence>
<proteinExistence type="predicted"/>
<gene>
    <name evidence="1" type="ORF">GCM10009765_32090</name>
</gene>
<dbReference type="Proteomes" id="UP001500618">
    <property type="component" value="Unassembled WGS sequence"/>
</dbReference>
<reference evidence="1 2" key="1">
    <citation type="journal article" date="2019" name="Int. J. Syst. Evol. Microbiol.">
        <title>The Global Catalogue of Microorganisms (GCM) 10K type strain sequencing project: providing services to taxonomists for standard genome sequencing and annotation.</title>
        <authorList>
            <consortium name="The Broad Institute Genomics Platform"/>
            <consortium name="The Broad Institute Genome Sequencing Center for Infectious Disease"/>
            <person name="Wu L."/>
            <person name="Ma J."/>
        </authorList>
    </citation>
    <scope>NUCLEOTIDE SEQUENCE [LARGE SCALE GENOMIC DNA]</scope>
    <source>
        <strain evidence="1 2">JCM 14718</strain>
    </source>
</reference>
<keyword evidence="2" id="KW-1185">Reference proteome</keyword>
<accession>A0ABN2H1I9</accession>
<protein>
    <submittedName>
        <fullName evidence="1">Uncharacterized protein</fullName>
    </submittedName>
</protein>
<name>A0ABN2H1I9_9ACTN</name>
<organism evidence="1 2">
    <name type="scientific">Fodinicola feengrottensis</name>
    <dbReference type="NCBI Taxonomy" id="435914"/>
    <lineage>
        <taxon>Bacteria</taxon>
        <taxon>Bacillati</taxon>
        <taxon>Actinomycetota</taxon>
        <taxon>Actinomycetes</taxon>
        <taxon>Mycobacteriales</taxon>
        <taxon>Fodinicola</taxon>
    </lineage>
</organism>
<dbReference type="EMBL" id="BAAANY010000009">
    <property type="protein sequence ID" value="GAA1680457.1"/>
    <property type="molecule type" value="Genomic_DNA"/>
</dbReference>
<comment type="caution">
    <text evidence="1">The sequence shown here is derived from an EMBL/GenBank/DDBJ whole genome shotgun (WGS) entry which is preliminary data.</text>
</comment>
<evidence type="ECO:0000313" key="1">
    <source>
        <dbReference type="EMBL" id="GAA1680457.1"/>
    </source>
</evidence>